<dbReference type="Proteomes" id="UP000233551">
    <property type="component" value="Unassembled WGS sequence"/>
</dbReference>
<dbReference type="SUPFAM" id="SSF63829">
    <property type="entry name" value="Calcium-dependent phosphotriesterase"/>
    <property type="match status" value="1"/>
</dbReference>
<dbReference type="GO" id="GO:0012505">
    <property type="term" value="C:endomembrane system"/>
    <property type="evidence" value="ECO:0007669"/>
    <property type="project" value="TreeGrafter"/>
</dbReference>
<dbReference type="GO" id="GO:0016787">
    <property type="term" value="F:hydrolase activity"/>
    <property type="evidence" value="ECO:0007669"/>
    <property type="project" value="TreeGrafter"/>
</dbReference>
<protein>
    <recommendedName>
        <fullName evidence="1">ACT domain-containing protein</fullName>
    </recommendedName>
</protein>
<dbReference type="AlphaFoldDB" id="A0A2I0I0W1"/>
<gene>
    <name evidence="2" type="ORF">CRG98_042218</name>
</gene>
<proteinExistence type="predicted"/>
<evidence type="ECO:0000313" key="3">
    <source>
        <dbReference type="Proteomes" id="UP000233551"/>
    </source>
</evidence>
<comment type="caution">
    <text evidence="2">The sequence shown here is derived from an EMBL/GenBank/DDBJ whole genome shotgun (WGS) entry which is preliminary data.</text>
</comment>
<name>A0A2I0I0W1_PUNGR</name>
<accession>A0A2I0I0W1</accession>
<reference evidence="2 3" key="1">
    <citation type="submission" date="2017-11" db="EMBL/GenBank/DDBJ databases">
        <title>De-novo sequencing of pomegranate (Punica granatum L.) genome.</title>
        <authorList>
            <person name="Akparov Z."/>
            <person name="Amiraslanov A."/>
            <person name="Hajiyeva S."/>
            <person name="Abbasov M."/>
            <person name="Kaur K."/>
            <person name="Hamwieh A."/>
            <person name="Solovyev V."/>
            <person name="Salamov A."/>
            <person name="Braich B."/>
            <person name="Kosarev P."/>
            <person name="Mahmoud A."/>
            <person name="Hajiyev E."/>
            <person name="Babayeva S."/>
            <person name="Izzatullayeva V."/>
            <person name="Mammadov A."/>
            <person name="Mammadov A."/>
            <person name="Sharifova S."/>
            <person name="Ojaghi J."/>
            <person name="Eynullazada K."/>
            <person name="Bayramov B."/>
            <person name="Abdulazimova A."/>
            <person name="Shahmuradov I."/>
        </authorList>
    </citation>
    <scope>NUCLEOTIDE SEQUENCE [LARGE SCALE GENOMIC DNA]</scope>
    <source>
        <strain evidence="3">cv. AG2017</strain>
        <tissue evidence="2">Leaf</tissue>
    </source>
</reference>
<dbReference type="InterPro" id="IPR056816">
    <property type="entry name" value="ACR2/9/10_N"/>
</dbReference>
<keyword evidence="3" id="KW-1185">Reference proteome</keyword>
<dbReference type="EMBL" id="PGOL01004413">
    <property type="protein sequence ID" value="PKI37390.1"/>
    <property type="molecule type" value="Genomic_DNA"/>
</dbReference>
<dbReference type="Pfam" id="PF24914">
    <property type="entry name" value="ACR10_N"/>
    <property type="match status" value="1"/>
</dbReference>
<dbReference type="PANTHER" id="PTHR10426:SF88">
    <property type="entry name" value="ADIPOCYTE PLASMA MEMBRANE-ASSOCIATED PROTEIN HEMOMUCIN-RELATED"/>
    <property type="match status" value="1"/>
</dbReference>
<evidence type="ECO:0000313" key="2">
    <source>
        <dbReference type="EMBL" id="PKI37390.1"/>
    </source>
</evidence>
<dbReference type="InterPro" id="IPR011042">
    <property type="entry name" value="6-blade_b-propeller_TolB-like"/>
</dbReference>
<dbReference type="STRING" id="22663.A0A2I0I0W1"/>
<sequence length="155" mass="17195">MVYEDAVVISNPDIEGHYSTVITVNCLNKTGLGCDLYRIIQLFWGLIYTGSADGWVKRVRLNDSVVENWVNSGGRPIGLILDGHKEVTVTDIEKGLLRLRKNGTMELLTNEAEGVKIKLVDGVDVADDRTIYFTDASQKYGPKWTFSRADPTGDS</sequence>
<dbReference type="Gene3D" id="2.120.10.30">
    <property type="entry name" value="TolB, C-terminal domain"/>
    <property type="match status" value="1"/>
</dbReference>
<organism evidence="2 3">
    <name type="scientific">Punica granatum</name>
    <name type="common">Pomegranate</name>
    <dbReference type="NCBI Taxonomy" id="22663"/>
    <lineage>
        <taxon>Eukaryota</taxon>
        <taxon>Viridiplantae</taxon>
        <taxon>Streptophyta</taxon>
        <taxon>Embryophyta</taxon>
        <taxon>Tracheophyta</taxon>
        <taxon>Spermatophyta</taxon>
        <taxon>Magnoliopsida</taxon>
        <taxon>eudicotyledons</taxon>
        <taxon>Gunneridae</taxon>
        <taxon>Pentapetalae</taxon>
        <taxon>rosids</taxon>
        <taxon>malvids</taxon>
        <taxon>Myrtales</taxon>
        <taxon>Lythraceae</taxon>
        <taxon>Punica</taxon>
    </lineage>
</organism>
<evidence type="ECO:0000259" key="1">
    <source>
        <dbReference type="Pfam" id="PF24914"/>
    </source>
</evidence>
<feature type="domain" description="ACT" evidence="1">
    <location>
        <begin position="17"/>
        <end position="46"/>
    </location>
</feature>
<dbReference type="PANTHER" id="PTHR10426">
    <property type="entry name" value="STRICTOSIDINE SYNTHASE-RELATED"/>
    <property type="match status" value="1"/>
</dbReference>